<feature type="compositionally biased region" description="Basic and acidic residues" evidence="1">
    <location>
        <begin position="204"/>
        <end position="218"/>
    </location>
</feature>
<keyword evidence="3" id="KW-1185">Reference proteome</keyword>
<sequence>MDELFIGSAICEVTGGGEILLPRSFRETALARSPDGRLLVGMHEESPCLVVYDRIFAAQQQWDLETRRTSFLGAKPEAHYSRLRRAFGLVEQIVLTPDGMITLAPPMRQSGQIGSSAMLVATGQRFEIWDLDLVLESADADLIALATFHLKLRIVDEERHDPSLHSAESRRCAVRAAQSGLRLQHMPAMRPRHDPIGGTANDQLEDRPQGISRRLEEY</sequence>
<gene>
    <name evidence="2" type="ORF">ABC974_24760</name>
</gene>
<reference evidence="2 3" key="1">
    <citation type="submission" date="2024-05" db="EMBL/GenBank/DDBJ databases">
        <authorList>
            <person name="Liu Q."/>
            <person name="Xin Y.-H."/>
        </authorList>
    </citation>
    <scope>NUCLEOTIDE SEQUENCE [LARGE SCALE GENOMIC DNA]</scope>
    <source>
        <strain evidence="2 3">CGMCC 1.10181</strain>
    </source>
</reference>
<organism evidence="2 3">
    <name type="scientific">Sphingomonas oligophenolica</name>
    <dbReference type="NCBI Taxonomy" id="301154"/>
    <lineage>
        <taxon>Bacteria</taxon>
        <taxon>Pseudomonadati</taxon>
        <taxon>Pseudomonadota</taxon>
        <taxon>Alphaproteobacteria</taxon>
        <taxon>Sphingomonadales</taxon>
        <taxon>Sphingomonadaceae</taxon>
        <taxon>Sphingomonas</taxon>
    </lineage>
</organism>
<evidence type="ECO:0000313" key="2">
    <source>
        <dbReference type="EMBL" id="MEN2792864.1"/>
    </source>
</evidence>
<dbReference type="RefSeq" id="WP_343890968.1">
    <property type="nucleotide sequence ID" value="NZ_BAAAEH010000037.1"/>
</dbReference>
<name>A0ABU9YAN3_9SPHN</name>
<feature type="region of interest" description="Disordered" evidence="1">
    <location>
        <begin position="188"/>
        <end position="218"/>
    </location>
</feature>
<dbReference type="EMBL" id="JBDIME010000034">
    <property type="protein sequence ID" value="MEN2792864.1"/>
    <property type="molecule type" value="Genomic_DNA"/>
</dbReference>
<dbReference type="InterPro" id="IPR038619">
    <property type="entry name" value="MraZ_sf"/>
</dbReference>
<accession>A0ABU9YAN3</accession>
<proteinExistence type="predicted"/>
<dbReference type="InterPro" id="IPR037914">
    <property type="entry name" value="SpoVT-AbrB_sf"/>
</dbReference>
<evidence type="ECO:0000256" key="1">
    <source>
        <dbReference type="SAM" id="MobiDB-lite"/>
    </source>
</evidence>
<protein>
    <submittedName>
        <fullName evidence="2">Division/cell wall cluster transcriptional repressor MraZ</fullName>
    </submittedName>
</protein>
<dbReference type="Gene3D" id="3.40.1550.20">
    <property type="entry name" value="Transcriptional regulator MraZ domain"/>
    <property type="match status" value="1"/>
</dbReference>
<evidence type="ECO:0000313" key="3">
    <source>
        <dbReference type="Proteomes" id="UP001419910"/>
    </source>
</evidence>
<dbReference type="SUPFAM" id="SSF89447">
    <property type="entry name" value="AbrB/MazE/MraZ-like"/>
    <property type="match status" value="1"/>
</dbReference>
<dbReference type="Proteomes" id="UP001419910">
    <property type="component" value="Unassembled WGS sequence"/>
</dbReference>
<comment type="caution">
    <text evidence="2">The sequence shown here is derived from an EMBL/GenBank/DDBJ whole genome shotgun (WGS) entry which is preliminary data.</text>
</comment>